<reference evidence="1" key="1">
    <citation type="journal article" date="2015" name="Nature">
        <title>Complex archaea that bridge the gap between prokaryotes and eukaryotes.</title>
        <authorList>
            <person name="Spang A."/>
            <person name="Saw J.H."/>
            <person name="Jorgensen S.L."/>
            <person name="Zaremba-Niedzwiedzka K."/>
            <person name="Martijn J."/>
            <person name="Lind A.E."/>
            <person name="van Eijk R."/>
            <person name="Schleper C."/>
            <person name="Guy L."/>
            <person name="Ettema T.J."/>
        </authorList>
    </citation>
    <scope>NUCLEOTIDE SEQUENCE</scope>
</reference>
<gene>
    <name evidence="1" type="ORF">LCGC14_0877470</name>
</gene>
<name>A0A0F9RMH4_9ZZZZ</name>
<sequence>MEKQIREQVGRLLDELSETSRIWRLEWITREVEKRYERVLKAWAKSGGEDESARFYEHCSHTTVRAIVSNAIRSRTDPDRTPDDQLVFEGFPRVQAYYTITRQKEWMGVPVMQLTQAEQTEKVAELRSSAEALLEHADQLELFFNTYGELGA</sequence>
<dbReference type="EMBL" id="LAZR01002743">
    <property type="protein sequence ID" value="KKN26146.1"/>
    <property type="molecule type" value="Genomic_DNA"/>
</dbReference>
<organism evidence="1">
    <name type="scientific">marine sediment metagenome</name>
    <dbReference type="NCBI Taxonomy" id="412755"/>
    <lineage>
        <taxon>unclassified sequences</taxon>
        <taxon>metagenomes</taxon>
        <taxon>ecological metagenomes</taxon>
    </lineage>
</organism>
<protein>
    <submittedName>
        <fullName evidence="1">Uncharacterized protein</fullName>
    </submittedName>
</protein>
<comment type="caution">
    <text evidence="1">The sequence shown here is derived from an EMBL/GenBank/DDBJ whole genome shotgun (WGS) entry which is preliminary data.</text>
</comment>
<proteinExistence type="predicted"/>
<dbReference type="AlphaFoldDB" id="A0A0F9RMH4"/>
<evidence type="ECO:0000313" key="1">
    <source>
        <dbReference type="EMBL" id="KKN26146.1"/>
    </source>
</evidence>
<accession>A0A0F9RMH4</accession>